<reference evidence="7 8" key="1">
    <citation type="journal article" date="2015" name="Int. J. Syst. Evol. Microbiol.">
        <title>Gemmobacter intermedius sp. nov., isolated from a white stork (Ciconia ciconia).</title>
        <authorList>
            <person name="Kampfer P."/>
            <person name="Jerzak L."/>
            <person name="Wilharm G."/>
            <person name="Golke J."/>
            <person name="Busse H.J."/>
            <person name="Glaeser S.P."/>
        </authorList>
    </citation>
    <scope>NUCLEOTIDE SEQUENCE [LARGE SCALE GENOMIC DNA]</scope>
    <source>
        <strain evidence="7 8">119/4</strain>
    </source>
</reference>
<dbReference type="NCBIfam" id="TIGR01727">
    <property type="entry name" value="oligo_HPY"/>
    <property type="match status" value="1"/>
</dbReference>
<accession>A0A3S3UWU9</accession>
<dbReference type="GO" id="GO:0005524">
    <property type="term" value="F:ATP binding"/>
    <property type="evidence" value="ECO:0007669"/>
    <property type="project" value="UniProtKB-KW"/>
</dbReference>
<keyword evidence="3" id="KW-0813">Transport</keyword>
<evidence type="ECO:0000256" key="4">
    <source>
        <dbReference type="ARBA" id="ARBA00022741"/>
    </source>
</evidence>
<dbReference type="GO" id="GO:0055085">
    <property type="term" value="P:transmembrane transport"/>
    <property type="evidence" value="ECO:0007669"/>
    <property type="project" value="UniProtKB-ARBA"/>
</dbReference>
<dbReference type="InterPro" id="IPR013563">
    <property type="entry name" value="Oligopep_ABC_C"/>
</dbReference>
<dbReference type="Proteomes" id="UP000287168">
    <property type="component" value="Unassembled WGS sequence"/>
</dbReference>
<evidence type="ECO:0000256" key="1">
    <source>
        <dbReference type="ARBA" id="ARBA00004417"/>
    </source>
</evidence>
<sequence>MTAPLLEVRDLHVRYPIRGGLWGGQVGEVKAVSGVSLSLNPGESLAVVGESGCGKSTLGNAILGLTRPTEGSVRFEGEALSASTTAERRALAAKMQVVWQDPVSALDPKMTVGQSLAEPLEAQGYLSAAAIRERVAELLSLVGLHPDHATRRPHEFSGGQRQRLVIGRALAAEPKLLVLDEPVSALDVSIRSQILNLLLDLQKRLGLAYLFISHDLSVVRHFADRVAVMYLGKIVESGPTQALFADPRHPYTQALLSAVPLPEAGARARRSRILLSGDLPSPANPPPGCVFSTRCPIAAEECRLSMPALHQGSKGTELACHLREPG</sequence>
<keyword evidence="8" id="KW-1185">Reference proteome</keyword>
<dbReference type="InterPro" id="IPR003593">
    <property type="entry name" value="AAA+_ATPase"/>
</dbReference>
<dbReference type="Pfam" id="PF00005">
    <property type="entry name" value="ABC_tran"/>
    <property type="match status" value="1"/>
</dbReference>
<keyword evidence="4" id="KW-0547">Nucleotide-binding</keyword>
<dbReference type="GO" id="GO:0016887">
    <property type="term" value="F:ATP hydrolysis activity"/>
    <property type="evidence" value="ECO:0007669"/>
    <property type="project" value="InterPro"/>
</dbReference>
<dbReference type="GO" id="GO:0005886">
    <property type="term" value="C:plasma membrane"/>
    <property type="evidence" value="ECO:0007669"/>
    <property type="project" value="UniProtKB-SubCell"/>
</dbReference>
<dbReference type="InterPro" id="IPR017871">
    <property type="entry name" value="ABC_transporter-like_CS"/>
</dbReference>
<dbReference type="GO" id="GO:0015833">
    <property type="term" value="P:peptide transport"/>
    <property type="evidence" value="ECO:0007669"/>
    <property type="project" value="InterPro"/>
</dbReference>
<protein>
    <submittedName>
        <fullName evidence="7">ATP-binding cassette domain-containing protein</fullName>
    </submittedName>
</protein>
<keyword evidence="5 7" id="KW-0067">ATP-binding</keyword>
<comment type="similarity">
    <text evidence="2">Belongs to the ABC transporter superfamily.</text>
</comment>
<evidence type="ECO:0000256" key="2">
    <source>
        <dbReference type="ARBA" id="ARBA00005417"/>
    </source>
</evidence>
<proteinExistence type="inferred from homology"/>
<dbReference type="EMBL" id="SBLC01000009">
    <property type="protein sequence ID" value="RWY41715.1"/>
    <property type="molecule type" value="Genomic_DNA"/>
</dbReference>
<dbReference type="CDD" id="cd03257">
    <property type="entry name" value="ABC_NikE_OppD_transporters"/>
    <property type="match status" value="1"/>
</dbReference>
<dbReference type="InterPro" id="IPR003439">
    <property type="entry name" value="ABC_transporter-like_ATP-bd"/>
</dbReference>
<dbReference type="FunFam" id="3.40.50.300:FF:000016">
    <property type="entry name" value="Oligopeptide ABC transporter ATP-binding component"/>
    <property type="match status" value="1"/>
</dbReference>
<dbReference type="OrthoDB" id="9802264at2"/>
<dbReference type="AlphaFoldDB" id="A0A3S3UWU9"/>
<comment type="caution">
    <text evidence="7">The sequence shown here is derived from an EMBL/GenBank/DDBJ whole genome shotgun (WGS) entry which is preliminary data.</text>
</comment>
<dbReference type="SUPFAM" id="SSF52540">
    <property type="entry name" value="P-loop containing nucleoside triphosphate hydrolases"/>
    <property type="match status" value="1"/>
</dbReference>
<organism evidence="7 8">
    <name type="scientific">Falsigemmobacter intermedius</name>
    <dbReference type="NCBI Taxonomy" id="1553448"/>
    <lineage>
        <taxon>Bacteria</taxon>
        <taxon>Pseudomonadati</taxon>
        <taxon>Pseudomonadota</taxon>
        <taxon>Alphaproteobacteria</taxon>
        <taxon>Rhodobacterales</taxon>
        <taxon>Paracoccaceae</taxon>
        <taxon>Falsigemmobacter</taxon>
    </lineage>
</organism>
<evidence type="ECO:0000256" key="5">
    <source>
        <dbReference type="ARBA" id="ARBA00022840"/>
    </source>
</evidence>
<evidence type="ECO:0000259" key="6">
    <source>
        <dbReference type="PROSITE" id="PS50893"/>
    </source>
</evidence>
<comment type="subcellular location">
    <subcellularLocation>
        <location evidence="1">Cell inner membrane</location>
        <topology evidence="1">Peripheral membrane protein</topology>
    </subcellularLocation>
</comment>
<dbReference type="InterPro" id="IPR050319">
    <property type="entry name" value="ABC_transp_ATP-bind"/>
</dbReference>
<dbReference type="PANTHER" id="PTHR43776:SF7">
    <property type="entry name" value="D,D-DIPEPTIDE TRANSPORT ATP-BINDING PROTEIN DDPF-RELATED"/>
    <property type="match status" value="1"/>
</dbReference>
<feature type="domain" description="ABC transporter" evidence="6">
    <location>
        <begin position="6"/>
        <end position="256"/>
    </location>
</feature>
<dbReference type="RefSeq" id="WP_128488044.1">
    <property type="nucleotide sequence ID" value="NZ_JBHLXB010000017.1"/>
</dbReference>
<dbReference type="InterPro" id="IPR027417">
    <property type="entry name" value="P-loop_NTPase"/>
</dbReference>
<dbReference type="SMART" id="SM00382">
    <property type="entry name" value="AAA"/>
    <property type="match status" value="1"/>
</dbReference>
<evidence type="ECO:0000313" key="8">
    <source>
        <dbReference type="Proteomes" id="UP000287168"/>
    </source>
</evidence>
<gene>
    <name evidence="7" type="ORF">EP867_08235</name>
</gene>
<dbReference type="PROSITE" id="PS50893">
    <property type="entry name" value="ABC_TRANSPORTER_2"/>
    <property type="match status" value="1"/>
</dbReference>
<dbReference type="PANTHER" id="PTHR43776">
    <property type="entry name" value="TRANSPORT ATP-BINDING PROTEIN"/>
    <property type="match status" value="1"/>
</dbReference>
<dbReference type="Pfam" id="PF08352">
    <property type="entry name" value="oligo_HPY"/>
    <property type="match status" value="1"/>
</dbReference>
<dbReference type="PROSITE" id="PS00211">
    <property type="entry name" value="ABC_TRANSPORTER_1"/>
    <property type="match status" value="1"/>
</dbReference>
<dbReference type="Gene3D" id="3.40.50.300">
    <property type="entry name" value="P-loop containing nucleotide triphosphate hydrolases"/>
    <property type="match status" value="1"/>
</dbReference>
<name>A0A3S3UWU9_9RHOB</name>
<evidence type="ECO:0000256" key="3">
    <source>
        <dbReference type="ARBA" id="ARBA00022448"/>
    </source>
</evidence>
<evidence type="ECO:0000313" key="7">
    <source>
        <dbReference type="EMBL" id="RWY41715.1"/>
    </source>
</evidence>